<name>A0A8A4ZJB3_9MICO</name>
<dbReference type="PANTHER" id="PTHR21666">
    <property type="entry name" value="PEPTIDASE-RELATED"/>
    <property type="match status" value="1"/>
</dbReference>
<proteinExistence type="predicted"/>
<dbReference type="CDD" id="cd12797">
    <property type="entry name" value="M23_peptidase"/>
    <property type="match status" value="1"/>
</dbReference>
<keyword evidence="1" id="KW-0732">Signal</keyword>
<feature type="compositionally biased region" description="Low complexity" evidence="2">
    <location>
        <begin position="53"/>
        <end position="73"/>
    </location>
</feature>
<dbReference type="GO" id="GO:0004222">
    <property type="term" value="F:metalloendopeptidase activity"/>
    <property type="evidence" value="ECO:0007669"/>
    <property type="project" value="TreeGrafter"/>
</dbReference>
<accession>A0A8A4ZJB3</accession>
<dbReference type="AlphaFoldDB" id="A0A8A4ZJB3"/>
<feature type="compositionally biased region" description="Basic residues" evidence="2">
    <location>
        <begin position="10"/>
        <end position="19"/>
    </location>
</feature>
<dbReference type="InterPro" id="IPR011055">
    <property type="entry name" value="Dup_hybrid_motif"/>
</dbReference>
<dbReference type="Proteomes" id="UP000663937">
    <property type="component" value="Chromosome"/>
</dbReference>
<dbReference type="KEGG" id="psic:J4E96_06160"/>
<feature type="region of interest" description="Disordered" evidence="2">
    <location>
        <begin position="1"/>
        <end position="31"/>
    </location>
</feature>
<gene>
    <name evidence="4" type="ORF">J4E96_06160</name>
</gene>
<dbReference type="Pfam" id="PF01551">
    <property type="entry name" value="Peptidase_M23"/>
    <property type="match status" value="1"/>
</dbReference>
<dbReference type="SUPFAM" id="SSF51261">
    <property type="entry name" value="Duplicated hybrid motif"/>
    <property type="match status" value="1"/>
</dbReference>
<evidence type="ECO:0000313" key="4">
    <source>
        <dbReference type="EMBL" id="QTE31355.1"/>
    </source>
</evidence>
<keyword evidence="5" id="KW-1185">Reference proteome</keyword>
<feature type="compositionally biased region" description="Basic and acidic residues" evidence="2">
    <location>
        <begin position="20"/>
        <end position="31"/>
    </location>
</feature>
<feature type="region of interest" description="Disordered" evidence="2">
    <location>
        <begin position="53"/>
        <end position="96"/>
    </location>
</feature>
<dbReference type="Gene3D" id="2.70.70.10">
    <property type="entry name" value="Glucose Permease (Domain IIA)"/>
    <property type="match status" value="1"/>
</dbReference>
<dbReference type="PANTHER" id="PTHR21666:SF289">
    <property type="entry name" value="L-ALA--D-GLU ENDOPEPTIDASE"/>
    <property type="match status" value="1"/>
</dbReference>
<reference evidence="4" key="1">
    <citation type="submission" date="2021-03" db="EMBL/GenBank/DDBJ databases">
        <title>Pengzhenrongella sicca gen. nov., sp. nov., a new member of suborder Micrococcineae isolated from High-Arctic tundra soil.</title>
        <authorList>
            <person name="Peng F."/>
        </authorList>
    </citation>
    <scope>NUCLEOTIDE SEQUENCE</scope>
    <source>
        <strain evidence="4">LRZ-2</strain>
    </source>
</reference>
<sequence>MARPSGAHPHGVRAKRRVRRTDPHSGCRLRPDGRCPWRHERCWRRGWISRTDASANSRSSSSGRWGSAAGPRANGARCRPAQAGRDRYSTRPPVGPSTFACTAGRRVGGAVFPPRHPGQVPARLALTLTLATAAVGLALAAAPAGPGDRAPAAAASPRAGGYTLPLAGEPAVAQPFVAPANPWAAGHRGVDLRAAAADVVHAPAAGTVAFAGTVVDRGVLTIAHQGGLRSSLEPVDPAVSAGMSVTAGQAVGTVQPVAGHCAPATCLHWGVRRGERYLDPLGLLAGAGPVVLLPGG</sequence>
<evidence type="ECO:0000256" key="1">
    <source>
        <dbReference type="ARBA" id="ARBA00022729"/>
    </source>
</evidence>
<feature type="domain" description="M23ase beta-sheet core" evidence="3">
    <location>
        <begin position="186"/>
        <end position="280"/>
    </location>
</feature>
<organism evidence="4 5">
    <name type="scientific">Pengzhenrongella sicca</name>
    <dbReference type="NCBI Taxonomy" id="2819238"/>
    <lineage>
        <taxon>Bacteria</taxon>
        <taxon>Bacillati</taxon>
        <taxon>Actinomycetota</taxon>
        <taxon>Actinomycetes</taxon>
        <taxon>Micrococcales</taxon>
        <taxon>Pengzhenrongella</taxon>
    </lineage>
</organism>
<dbReference type="InterPro" id="IPR050570">
    <property type="entry name" value="Cell_wall_metabolism_enzyme"/>
</dbReference>
<evidence type="ECO:0000313" key="5">
    <source>
        <dbReference type="Proteomes" id="UP000663937"/>
    </source>
</evidence>
<evidence type="ECO:0000259" key="3">
    <source>
        <dbReference type="Pfam" id="PF01551"/>
    </source>
</evidence>
<evidence type="ECO:0000256" key="2">
    <source>
        <dbReference type="SAM" id="MobiDB-lite"/>
    </source>
</evidence>
<dbReference type="EMBL" id="CP071868">
    <property type="protein sequence ID" value="QTE31355.1"/>
    <property type="molecule type" value="Genomic_DNA"/>
</dbReference>
<dbReference type="InterPro" id="IPR016047">
    <property type="entry name" value="M23ase_b-sheet_dom"/>
</dbReference>
<protein>
    <submittedName>
        <fullName evidence="4">M23 family metallopeptidase</fullName>
    </submittedName>
</protein>